<protein>
    <submittedName>
        <fullName evidence="1">Uncharacterized protein</fullName>
    </submittedName>
</protein>
<evidence type="ECO:0000313" key="2">
    <source>
        <dbReference type="Proteomes" id="UP000831701"/>
    </source>
</evidence>
<proteinExistence type="predicted"/>
<sequence length="219" mass="24671">MDFVPKAEKVQWVSLDFKTILTWTTRASNYKYTVLYSGDDSDWMGSQDCIQMSESECDLTQHLIPLNRNYTADIQTEPESPDYDSDPEFLPHTYSPHFNPYKQSNISAVNFTVKAEDERSVIISIIDPLTSIHEGGKQLSIRDVLKNDLKYKIIYYKSGSTGKKQIISDSSITVVPDLDAGQSYCFMVAAFIPSRPKTTQQGAWGIHSCTTGNTTIMPD</sequence>
<comment type="caution">
    <text evidence="1">The sequence shown here is derived from an EMBL/GenBank/DDBJ whole genome shotgun (WGS) entry which is preliminary data.</text>
</comment>
<evidence type="ECO:0000313" key="1">
    <source>
        <dbReference type="EMBL" id="KAI3375401.1"/>
    </source>
</evidence>
<accession>A0ACB8X5M0</accession>
<organism evidence="1 2">
    <name type="scientific">Scortum barcoo</name>
    <name type="common">barcoo grunter</name>
    <dbReference type="NCBI Taxonomy" id="214431"/>
    <lineage>
        <taxon>Eukaryota</taxon>
        <taxon>Metazoa</taxon>
        <taxon>Chordata</taxon>
        <taxon>Craniata</taxon>
        <taxon>Vertebrata</taxon>
        <taxon>Euteleostomi</taxon>
        <taxon>Actinopterygii</taxon>
        <taxon>Neopterygii</taxon>
        <taxon>Teleostei</taxon>
        <taxon>Neoteleostei</taxon>
        <taxon>Acanthomorphata</taxon>
        <taxon>Eupercaria</taxon>
        <taxon>Centrarchiformes</taxon>
        <taxon>Terapontoidei</taxon>
        <taxon>Terapontidae</taxon>
        <taxon>Scortum</taxon>
    </lineage>
</organism>
<keyword evidence="2" id="KW-1185">Reference proteome</keyword>
<gene>
    <name evidence="1" type="ORF">L3Q82_021887</name>
</gene>
<name>A0ACB8X5M0_9TELE</name>
<dbReference type="Proteomes" id="UP000831701">
    <property type="component" value="Chromosome 3"/>
</dbReference>
<reference evidence="1" key="1">
    <citation type="submission" date="2022-04" db="EMBL/GenBank/DDBJ databases">
        <title>Jade perch genome.</title>
        <authorList>
            <person name="Chao B."/>
        </authorList>
    </citation>
    <scope>NUCLEOTIDE SEQUENCE</scope>
    <source>
        <strain evidence="1">CB-2022</strain>
    </source>
</reference>
<dbReference type="EMBL" id="CM041533">
    <property type="protein sequence ID" value="KAI3375401.1"/>
    <property type="molecule type" value="Genomic_DNA"/>
</dbReference>